<comment type="caution">
    <text evidence="1">The sequence shown here is derived from an EMBL/GenBank/DDBJ whole genome shotgun (WGS) entry which is preliminary data.</text>
</comment>
<reference evidence="1" key="1">
    <citation type="journal article" date="2015" name="Nature">
        <title>Complex archaea that bridge the gap between prokaryotes and eukaryotes.</title>
        <authorList>
            <person name="Spang A."/>
            <person name="Saw J.H."/>
            <person name="Jorgensen S.L."/>
            <person name="Zaremba-Niedzwiedzka K."/>
            <person name="Martijn J."/>
            <person name="Lind A.E."/>
            <person name="van Eijk R."/>
            <person name="Schleper C."/>
            <person name="Guy L."/>
            <person name="Ettema T.J."/>
        </authorList>
    </citation>
    <scope>NUCLEOTIDE SEQUENCE</scope>
</reference>
<dbReference type="EMBL" id="LAZR01003773">
    <property type="protein sequence ID" value="KKN14875.1"/>
    <property type="molecule type" value="Genomic_DNA"/>
</dbReference>
<evidence type="ECO:0000313" key="1">
    <source>
        <dbReference type="EMBL" id="KKN14875.1"/>
    </source>
</evidence>
<dbReference type="SUPFAM" id="SSF143011">
    <property type="entry name" value="RelE-like"/>
    <property type="match status" value="1"/>
</dbReference>
<dbReference type="InterPro" id="IPR035093">
    <property type="entry name" value="RelE/ParE_toxin_dom_sf"/>
</dbReference>
<dbReference type="Pfam" id="PF05973">
    <property type="entry name" value="Gp49"/>
    <property type="match status" value="1"/>
</dbReference>
<protein>
    <recommendedName>
        <fullName evidence="2">Addiction module toxin RelE</fullName>
    </recommendedName>
</protein>
<sequence length="108" mass="12334">MKSLEWIGSSKKDIKKFPEDVQDSIGFALLEAQKGDKHIHAKPLKGIKATEIVERSRNGTYRVVYTTAVKNVVYVLHAFQKKSKKGIKTPMQEINLVKQRLKEVINLK</sequence>
<dbReference type="InterPro" id="IPR009241">
    <property type="entry name" value="HigB-like"/>
</dbReference>
<gene>
    <name evidence="1" type="ORF">LCGC14_0991640</name>
</gene>
<dbReference type="Gene3D" id="3.30.2310.20">
    <property type="entry name" value="RelE-like"/>
    <property type="match status" value="1"/>
</dbReference>
<dbReference type="AlphaFoldDB" id="A0A0F9N5M7"/>
<proteinExistence type="predicted"/>
<organism evidence="1">
    <name type="scientific">marine sediment metagenome</name>
    <dbReference type="NCBI Taxonomy" id="412755"/>
    <lineage>
        <taxon>unclassified sequences</taxon>
        <taxon>metagenomes</taxon>
        <taxon>ecological metagenomes</taxon>
    </lineage>
</organism>
<name>A0A0F9N5M7_9ZZZZ</name>
<accession>A0A0F9N5M7</accession>
<evidence type="ECO:0008006" key="2">
    <source>
        <dbReference type="Google" id="ProtNLM"/>
    </source>
</evidence>